<keyword evidence="3" id="KW-1185">Reference proteome</keyword>
<reference evidence="3" key="1">
    <citation type="journal article" date="2019" name="Int. J. Syst. Evol. Microbiol.">
        <title>The Global Catalogue of Microorganisms (GCM) 10K type strain sequencing project: providing services to taxonomists for standard genome sequencing and annotation.</title>
        <authorList>
            <consortium name="The Broad Institute Genomics Platform"/>
            <consortium name="The Broad Institute Genome Sequencing Center for Infectious Disease"/>
            <person name="Wu L."/>
            <person name="Ma J."/>
        </authorList>
    </citation>
    <scope>NUCLEOTIDE SEQUENCE [LARGE SCALE GENOMIC DNA]</scope>
    <source>
        <strain evidence="3">CECT 7956</strain>
    </source>
</reference>
<feature type="signal peptide" evidence="1">
    <location>
        <begin position="1"/>
        <end position="23"/>
    </location>
</feature>
<dbReference type="PANTHER" id="PTHR41913:SF1">
    <property type="entry name" value="DUF1684 DOMAIN-CONTAINING PROTEIN"/>
    <property type="match status" value="1"/>
</dbReference>
<evidence type="ECO:0000256" key="1">
    <source>
        <dbReference type="SAM" id="SignalP"/>
    </source>
</evidence>
<evidence type="ECO:0000313" key="2">
    <source>
        <dbReference type="EMBL" id="MFC3812743.1"/>
    </source>
</evidence>
<keyword evidence="1" id="KW-0732">Signal</keyword>
<proteinExistence type="predicted"/>
<gene>
    <name evidence="2" type="ORF">ACFOOI_18920</name>
</gene>
<dbReference type="EMBL" id="JBHRYQ010000001">
    <property type="protein sequence ID" value="MFC3812743.1"/>
    <property type="molecule type" value="Genomic_DNA"/>
</dbReference>
<dbReference type="RefSeq" id="WP_379839640.1">
    <property type="nucleotide sequence ID" value="NZ_JBHRYQ010000001.1"/>
</dbReference>
<evidence type="ECO:0000313" key="3">
    <source>
        <dbReference type="Proteomes" id="UP001595616"/>
    </source>
</evidence>
<dbReference type="InterPro" id="IPR012467">
    <property type="entry name" value="DUF1684"/>
</dbReference>
<sequence length="189" mass="21513">MKTTKALLVLFFSLIFIPEISFSQHVTDSKRAEYIAKTQKVFPGVKQDFFDIDETWNTLAKLKKAKNQDVVSFATSSGGFKDFVPYGILTFKIKGKKQSLVLYASFPVNPLYKDYLFLPFKDLTSGKETYGAGRYMDINIHDIKDSLLWLDFNTSYNPYCAFADNYTCPIPPKENQLKIAVTAGEKKPL</sequence>
<protein>
    <submittedName>
        <fullName evidence="2">DUF1684 domain-containing protein</fullName>
    </submittedName>
</protein>
<dbReference type="Pfam" id="PF07920">
    <property type="entry name" value="DUF1684"/>
    <property type="match status" value="1"/>
</dbReference>
<comment type="caution">
    <text evidence="2">The sequence shown here is derived from an EMBL/GenBank/DDBJ whole genome shotgun (WGS) entry which is preliminary data.</text>
</comment>
<feature type="chain" id="PRO_5045888101" evidence="1">
    <location>
        <begin position="24"/>
        <end position="189"/>
    </location>
</feature>
<organism evidence="2 3">
    <name type="scientific">Lacihabitans lacunae</name>
    <dbReference type="NCBI Taxonomy" id="1028214"/>
    <lineage>
        <taxon>Bacteria</taxon>
        <taxon>Pseudomonadati</taxon>
        <taxon>Bacteroidota</taxon>
        <taxon>Cytophagia</taxon>
        <taxon>Cytophagales</taxon>
        <taxon>Leadbetterellaceae</taxon>
        <taxon>Lacihabitans</taxon>
    </lineage>
</organism>
<dbReference type="PANTHER" id="PTHR41913">
    <property type="entry name" value="DUF1684 DOMAIN-CONTAINING PROTEIN"/>
    <property type="match status" value="1"/>
</dbReference>
<accession>A0ABV7Z3J8</accession>
<dbReference type="Proteomes" id="UP001595616">
    <property type="component" value="Unassembled WGS sequence"/>
</dbReference>
<name>A0ABV7Z3J8_9BACT</name>